<evidence type="ECO:0000313" key="2">
    <source>
        <dbReference type="Proteomes" id="UP001196068"/>
    </source>
</evidence>
<reference evidence="1" key="1">
    <citation type="submission" date="2020-01" db="EMBL/GenBank/DDBJ databases">
        <authorList>
            <person name="Rat A."/>
        </authorList>
    </citation>
    <scope>NUCLEOTIDE SEQUENCE</scope>
    <source>
        <strain evidence="1">LMG 28251</strain>
    </source>
</reference>
<reference evidence="1" key="2">
    <citation type="journal article" date="2021" name="Syst. Appl. Microbiol.">
        <title>Roseomonas hellenica sp. nov., isolated from roots of wild-growing Alkanna tinctoria.</title>
        <authorList>
            <person name="Rat A."/>
            <person name="Naranjo H.D."/>
            <person name="Lebbe L."/>
            <person name="Cnockaert M."/>
            <person name="Krigas N."/>
            <person name="Grigoriadou K."/>
            <person name="Maloupa E."/>
            <person name="Willems A."/>
        </authorList>
    </citation>
    <scope>NUCLEOTIDE SEQUENCE</scope>
    <source>
        <strain evidence="1">LMG 28251</strain>
    </source>
</reference>
<dbReference type="EMBL" id="JAAEDH010000006">
    <property type="protein sequence ID" value="MBR0654797.1"/>
    <property type="molecule type" value="Genomic_DNA"/>
</dbReference>
<name>A0AAF1JWK5_9PROT</name>
<accession>A0AAF1JWK5</accession>
<dbReference type="AlphaFoldDB" id="A0AAF1JWK5"/>
<comment type="caution">
    <text evidence="1">The sequence shown here is derived from an EMBL/GenBank/DDBJ whole genome shotgun (WGS) entry which is preliminary data.</text>
</comment>
<sequence length="168" mass="18530">MSEAVHEFAFENLDFQRPHAPRIAHRRIADDAGQRIYIVFGGRADQWWLRLLSPGFRHCFAAIADAEGWTILDPLSGRLLVQRLPLDAAFDLPAVYTRAGLSVLGPFTPMPGRARTIPPILPFTCVALCRALLGPDAPFALTPAVLFRRLQKGFGNRKINLTSSVGLA</sequence>
<keyword evidence="2" id="KW-1185">Reference proteome</keyword>
<gene>
    <name evidence="1" type="ORF">GXW79_06875</name>
</gene>
<organism evidence="1 2">
    <name type="scientific">Plastoroseomonas arctica</name>
    <dbReference type="NCBI Taxonomy" id="1509237"/>
    <lineage>
        <taxon>Bacteria</taxon>
        <taxon>Pseudomonadati</taxon>
        <taxon>Pseudomonadota</taxon>
        <taxon>Alphaproteobacteria</taxon>
        <taxon>Acetobacterales</taxon>
        <taxon>Acetobacteraceae</taxon>
        <taxon>Plastoroseomonas</taxon>
    </lineage>
</organism>
<evidence type="ECO:0000313" key="1">
    <source>
        <dbReference type="EMBL" id="MBR0654797.1"/>
    </source>
</evidence>
<proteinExistence type="predicted"/>
<protein>
    <submittedName>
        <fullName evidence="1">Uncharacterized protein</fullName>
    </submittedName>
</protein>
<dbReference type="Proteomes" id="UP001196068">
    <property type="component" value="Unassembled WGS sequence"/>
</dbReference>
<dbReference type="RefSeq" id="WP_211873622.1">
    <property type="nucleotide sequence ID" value="NZ_JAAEDH010000006.1"/>
</dbReference>